<keyword evidence="6" id="KW-0812">Transmembrane</keyword>
<feature type="compositionally biased region" description="Polar residues" evidence="5">
    <location>
        <begin position="218"/>
        <end position="266"/>
    </location>
</feature>
<keyword evidence="6" id="KW-0472">Membrane</keyword>
<evidence type="ECO:0000256" key="3">
    <source>
        <dbReference type="ARBA" id="ARBA00022729"/>
    </source>
</evidence>
<comment type="caution">
    <text evidence="9">The sequence shown here is derived from an EMBL/GenBank/DDBJ whole genome shotgun (WGS) entry which is preliminary data.</text>
</comment>
<evidence type="ECO:0000259" key="8">
    <source>
        <dbReference type="PROSITE" id="PS50847"/>
    </source>
</evidence>
<feature type="transmembrane region" description="Helical" evidence="6">
    <location>
        <begin position="429"/>
        <end position="448"/>
    </location>
</feature>
<dbReference type="Pfam" id="PF00746">
    <property type="entry name" value="Gram_pos_anchor"/>
    <property type="match status" value="1"/>
</dbReference>
<evidence type="ECO:0000313" key="10">
    <source>
        <dbReference type="Proteomes" id="UP000193588"/>
    </source>
</evidence>
<feature type="domain" description="Gram-positive cocci surface proteins LPxTG" evidence="8">
    <location>
        <begin position="420"/>
        <end position="452"/>
    </location>
</feature>
<keyword evidence="2" id="KW-0964">Secreted</keyword>
<feature type="region of interest" description="Disordered" evidence="5">
    <location>
        <begin position="210"/>
        <end position="407"/>
    </location>
</feature>
<accession>A0A1X4JL85</accession>
<gene>
    <name evidence="9" type="ORF">B9D04_07335</name>
</gene>
<dbReference type="Proteomes" id="UP000193588">
    <property type="component" value="Unassembled WGS sequence"/>
</dbReference>
<evidence type="ECO:0000256" key="5">
    <source>
        <dbReference type="SAM" id="MobiDB-lite"/>
    </source>
</evidence>
<dbReference type="RefSeq" id="WP_085639142.1">
    <property type="nucleotide sequence ID" value="NZ_JARXOD010000003.1"/>
</dbReference>
<evidence type="ECO:0000256" key="6">
    <source>
        <dbReference type="SAM" id="Phobius"/>
    </source>
</evidence>
<dbReference type="AlphaFoldDB" id="A0A1X4JL85"/>
<keyword evidence="3 7" id="KW-0732">Signal</keyword>
<evidence type="ECO:0000256" key="2">
    <source>
        <dbReference type="ARBA" id="ARBA00022525"/>
    </source>
</evidence>
<keyword evidence="6" id="KW-1133">Transmembrane helix</keyword>
<feature type="chain" id="PRO_5010878968" description="Gram-positive cocci surface proteins LPxTG domain-containing protein" evidence="7">
    <location>
        <begin position="28"/>
        <end position="452"/>
    </location>
</feature>
<feature type="signal peptide" evidence="7">
    <location>
        <begin position="1"/>
        <end position="27"/>
    </location>
</feature>
<keyword evidence="1" id="KW-0134">Cell wall</keyword>
<feature type="compositionally biased region" description="Polar residues" evidence="5">
    <location>
        <begin position="359"/>
        <end position="369"/>
    </location>
</feature>
<dbReference type="EMBL" id="NDXJ01000009">
    <property type="protein sequence ID" value="OSP89365.1"/>
    <property type="molecule type" value="Genomic_DNA"/>
</dbReference>
<feature type="compositionally biased region" description="Polar residues" evidence="5">
    <location>
        <begin position="282"/>
        <end position="332"/>
    </location>
</feature>
<evidence type="ECO:0000313" key="9">
    <source>
        <dbReference type="EMBL" id="OSP89365.1"/>
    </source>
</evidence>
<proteinExistence type="predicted"/>
<sequence>MFKWRHLIALAGVTLGLLLAGSITASADQLFTTSQTETHTQPLWVNGKQEVDVSWNTPLFTNEDVGKLDMGDATLRAEVVSKANFALNGRVAGEADWHPGTITGPNHEQYDGYVLFKSSRDLTTAATTMLYVRFGQGANSAYNMQFAVLFVNGTNANQTESWYSNSSLWVGIQHTDTPAPSQPEPPHVLPADPIATPEVLPADAIQIPDVGLIAPPSGTDTGDISAPTGTDTGAISAPSGTDTGDISAPSGTDTGDISAPSGTDTGDISAPSGVDTGDISAPTGTDTGDISAPSGTDTGDISAPSTPDTGDITVNGQTDGSQPDTQPATSLPKQADDEETDATQQPPVTDSDGDDAQVGPTTDNETTVGPAQPVAQTDDKSETAQSGDGIPVADETTQNLGTDTPATTVTDALSNQAATLPETGMKRQSILTVAGLGMLISLAGMILVKKIR</sequence>
<evidence type="ECO:0000256" key="1">
    <source>
        <dbReference type="ARBA" id="ARBA00022512"/>
    </source>
</evidence>
<evidence type="ECO:0000256" key="4">
    <source>
        <dbReference type="ARBA" id="ARBA00023088"/>
    </source>
</evidence>
<feature type="compositionally biased region" description="Polar residues" evidence="5">
    <location>
        <begin position="395"/>
        <end position="407"/>
    </location>
</feature>
<name>A0A1X4JL85_9LACO</name>
<evidence type="ECO:0000256" key="7">
    <source>
        <dbReference type="SAM" id="SignalP"/>
    </source>
</evidence>
<dbReference type="NCBIfam" id="TIGR01167">
    <property type="entry name" value="LPXTG_anchor"/>
    <property type="match status" value="1"/>
</dbReference>
<dbReference type="PROSITE" id="PS50847">
    <property type="entry name" value="GRAM_POS_ANCHORING"/>
    <property type="match status" value="1"/>
</dbReference>
<reference evidence="9 10" key="1">
    <citation type="submission" date="2017-04" db="EMBL/GenBank/DDBJ databases">
        <title>The genome sequence of Weissella cibaria isolated from wild Drosophila.</title>
        <authorList>
            <person name="Ricks N.J."/>
            <person name="Carroll C."/>
            <person name="Walters A."/>
            <person name="Newell P.D."/>
            <person name="Chaston J.M."/>
        </authorList>
    </citation>
    <scope>NUCLEOTIDE SEQUENCE [LARGE SCALE GENOMIC DNA]</scope>
    <source>
        <strain evidence="9 10">DmW_103</strain>
    </source>
</reference>
<keyword evidence="4" id="KW-0572">Peptidoglycan-anchor</keyword>
<dbReference type="InterPro" id="IPR019931">
    <property type="entry name" value="LPXTG_anchor"/>
</dbReference>
<protein>
    <recommendedName>
        <fullName evidence="8">Gram-positive cocci surface proteins LPxTG domain-containing protein</fullName>
    </recommendedName>
</protein>
<organism evidence="9 10">
    <name type="scientific">Weissella cibaria</name>
    <dbReference type="NCBI Taxonomy" id="137591"/>
    <lineage>
        <taxon>Bacteria</taxon>
        <taxon>Bacillati</taxon>
        <taxon>Bacillota</taxon>
        <taxon>Bacilli</taxon>
        <taxon>Lactobacillales</taxon>
        <taxon>Lactobacillaceae</taxon>
        <taxon>Weissella</taxon>
    </lineage>
</organism>